<feature type="compositionally biased region" description="Polar residues" evidence="6">
    <location>
        <begin position="799"/>
        <end position="809"/>
    </location>
</feature>
<dbReference type="PROSITE" id="PS01358">
    <property type="entry name" value="ZF_RANBP2_1"/>
    <property type="match status" value="1"/>
</dbReference>
<evidence type="ECO:0000313" key="10">
    <source>
        <dbReference type="Proteomes" id="UP000177798"/>
    </source>
</evidence>
<feature type="compositionally biased region" description="Low complexity" evidence="6">
    <location>
        <begin position="115"/>
        <end position="130"/>
    </location>
</feature>
<feature type="compositionally biased region" description="Low complexity" evidence="6">
    <location>
        <begin position="810"/>
        <end position="821"/>
    </location>
</feature>
<feature type="region of interest" description="Disordered" evidence="6">
    <location>
        <begin position="1647"/>
        <end position="1698"/>
    </location>
</feature>
<evidence type="ECO:0000256" key="5">
    <source>
        <dbReference type="SAM" id="Coils"/>
    </source>
</evidence>
<dbReference type="EMBL" id="CP017819">
    <property type="protein sequence ID" value="APA10320.1"/>
    <property type="molecule type" value="Genomic_DNA"/>
</dbReference>
<feature type="compositionally biased region" description="Polar residues" evidence="6">
    <location>
        <begin position="978"/>
        <end position="1004"/>
    </location>
</feature>
<feature type="coiled-coil region" evidence="5">
    <location>
        <begin position="707"/>
        <end position="734"/>
    </location>
</feature>
<feature type="region of interest" description="Disordered" evidence="6">
    <location>
        <begin position="786"/>
        <end position="826"/>
    </location>
</feature>
<dbReference type="SMART" id="SM00343">
    <property type="entry name" value="ZnF_C2HC"/>
    <property type="match status" value="3"/>
</dbReference>
<feature type="compositionally biased region" description="Basic and acidic residues" evidence="6">
    <location>
        <begin position="936"/>
        <end position="947"/>
    </location>
</feature>
<dbReference type="InterPro" id="IPR001876">
    <property type="entry name" value="Znf_RanBP2"/>
</dbReference>
<evidence type="ECO:0000256" key="2">
    <source>
        <dbReference type="ARBA" id="ARBA00022771"/>
    </source>
</evidence>
<dbReference type="GO" id="GO:0008270">
    <property type="term" value="F:zinc ion binding"/>
    <property type="evidence" value="ECO:0007669"/>
    <property type="project" value="UniProtKB-KW"/>
</dbReference>
<dbReference type="VEuPathDB" id="FungiDB:sscle_06g050900"/>
<feature type="region of interest" description="Disordered" evidence="6">
    <location>
        <begin position="1455"/>
        <end position="1482"/>
    </location>
</feature>
<name>A0A1D9Q5S6_SCLS1</name>
<feature type="region of interest" description="Disordered" evidence="6">
    <location>
        <begin position="839"/>
        <end position="1090"/>
    </location>
</feature>
<feature type="compositionally biased region" description="Basic and acidic residues" evidence="6">
    <location>
        <begin position="957"/>
        <end position="966"/>
    </location>
</feature>
<gene>
    <name evidence="9" type="ORF">sscle_06g050900</name>
</gene>
<feature type="compositionally biased region" description="Polar residues" evidence="6">
    <location>
        <begin position="1455"/>
        <end position="1479"/>
    </location>
</feature>
<dbReference type="PROSITE" id="PS50199">
    <property type="entry name" value="ZF_RANBP2_2"/>
    <property type="match status" value="1"/>
</dbReference>
<dbReference type="PROSITE" id="PS50158">
    <property type="entry name" value="ZF_CCHC"/>
    <property type="match status" value="1"/>
</dbReference>
<feature type="region of interest" description="Disordered" evidence="6">
    <location>
        <begin position="611"/>
        <end position="630"/>
    </location>
</feature>
<keyword evidence="2 4" id="KW-0863">Zinc-finger</keyword>
<feature type="domain" description="RanBP2-type" evidence="8">
    <location>
        <begin position="1704"/>
        <end position="1730"/>
    </location>
</feature>
<evidence type="ECO:0000259" key="7">
    <source>
        <dbReference type="PROSITE" id="PS50158"/>
    </source>
</evidence>
<evidence type="ECO:0000259" key="8">
    <source>
        <dbReference type="PROSITE" id="PS50199"/>
    </source>
</evidence>
<dbReference type="InterPro" id="IPR001878">
    <property type="entry name" value="Znf_CCHC"/>
</dbReference>
<evidence type="ECO:0000256" key="3">
    <source>
        <dbReference type="ARBA" id="ARBA00022833"/>
    </source>
</evidence>
<evidence type="ECO:0000256" key="1">
    <source>
        <dbReference type="ARBA" id="ARBA00022723"/>
    </source>
</evidence>
<evidence type="ECO:0008006" key="11">
    <source>
        <dbReference type="Google" id="ProtNLM"/>
    </source>
</evidence>
<dbReference type="Proteomes" id="UP000177798">
    <property type="component" value="Chromosome 6"/>
</dbReference>
<keyword evidence="5" id="KW-0175">Coiled coil</keyword>
<feature type="region of interest" description="Disordered" evidence="6">
    <location>
        <begin position="1172"/>
        <end position="1266"/>
    </location>
</feature>
<evidence type="ECO:0000313" key="9">
    <source>
        <dbReference type="EMBL" id="APA10320.1"/>
    </source>
</evidence>
<proteinExistence type="predicted"/>
<feature type="compositionally biased region" description="Basic and acidic residues" evidence="6">
    <location>
        <begin position="861"/>
        <end position="877"/>
    </location>
</feature>
<reference evidence="10" key="1">
    <citation type="journal article" date="2017" name="Genome Biol. Evol.">
        <title>The complete genome sequence of the phytopathogenic fungus Sclerotinia sclerotiorum reveals insights into the genome architecture of broad host range pathogens.</title>
        <authorList>
            <person name="Derbyshire M."/>
            <person name="Denton-Giles M."/>
            <person name="Hegedus D."/>
            <person name="Seifbarghy S."/>
            <person name="Rollins J."/>
            <person name="van Kan J."/>
            <person name="Seidl M.F."/>
            <person name="Faino L."/>
            <person name="Mbengue M."/>
            <person name="Navaud O."/>
            <person name="Raffaele S."/>
            <person name="Hammond-Kosack K."/>
            <person name="Heard S."/>
            <person name="Oliver R."/>
        </authorList>
    </citation>
    <scope>NUCLEOTIDE SEQUENCE [LARGE SCALE GENOMIC DNA]</scope>
    <source>
        <strain evidence="10">ATCC 18683 / 1980 / Ss-1</strain>
    </source>
</reference>
<feature type="compositionally biased region" description="Polar residues" evidence="6">
    <location>
        <begin position="878"/>
        <end position="892"/>
    </location>
</feature>
<feature type="compositionally biased region" description="Low complexity" evidence="6">
    <location>
        <begin position="1238"/>
        <end position="1250"/>
    </location>
</feature>
<evidence type="ECO:0000256" key="4">
    <source>
        <dbReference type="PROSITE-ProRule" id="PRU00322"/>
    </source>
</evidence>
<feature type="compositionally biased region" description="Polar residues" evidence="6">
    <location>
        <begin position="909"/>
        <end position="921"/>
    </location>
</feature>
<protein>
    <recommendedName>
        <fullName evidence="11">CCHC-type domain-containing protein</fullName>
    </recommendedName>
</protein>
<feature type="compositionally biased region" description="Polar residues" evidence="6">
    <location>
        <begin position="1331"/>
        <end position="1345"/>
    </location>
</feature>
<feature type="compositionally biased region" description="Polar residues" evidence="6">
    <location>
        <begin position="1398"/>
        <end position="1409"/>
    </location>
</feature>
<feature type="compositionally biased region" description="Low complexity" evidence="6">
    <location>
        <begin position="1353"/>
        <end position="1368"/>
    </location>
</feature>
<feature type="domain" description="CCHC-type" evidence="7">
    <location>
        <begin position="1598"/>
        <end position="1613"/>
    </location>
</feature>
<dbReference type="OrthoDB" id="4777753at2759"/>
<accession>A0A1D9Q5S6</accession>
<feature type="compositionally biased region" description="Polar residues" evidence="6">
    <location>
        <begin position="1176"/>
        <end position="1209"/>
    </location>
</feature>
<dbReference type="Gene3D" id="4.10.1060.10">
    <property type="entry name" value="Zinc finger, RanBP2-type"/>
    <property type="match status" value="1"/>
</dbReference>
<feature type="compositionally biased region" description="Basic residues" evidence="6">
    <location>
        <begin position="1411"/>
        <end position="1421"/>
    </location>
</feature>
<feature type="region of interest" description="Disordered" evidence="6">
    <location>
        <begin position="61"/>
        <end position="211"/>
    </location>
</feature>
<keyword evidence="3" id="KW-0862">Zinc</keyword>
<evidence type="ECO:0000256" key="6">
    <source>
        <dbReference type="SAM" id="MobiDB-lite"/>
    </source>
</evidence>
<keyword evidence="1" id="KW-0479">Metal-binding</keyword>
<sequence>MGRKAYAQGISYKSFYSWYGSMLDRLQSDGSNIPEHFLQLSAQVETWKHFWPNEVFLANIPTGKPRETPTDPEAQSQTTALHEKPPPSAGHNLAEDAPIYSDNIGETPRAREARTSSATATDSARRFASSPSSGSVNCAHPLPIEQNTSQEVIPPGPLKFLPTEQSPQTPIVSLPSTYQPSAAPLHNTTPSGNKLVTKTTPLLDGRDDDANNDIKDAPHGVADAKESPFLHKPCANNEGHIGIAAQQERRDFCANCHAEDHLLQACMGPVDNFGFISGCPRCNTMTHLFEHCPNQKKNESTSYLHYLVTARHNRPPIRWTQDIRGIPKFWNQSRRPWTCEYSLKEAIKPEGSCISSGRPKRNIDYDPAWNNPDKIPSQAYPKQEVQNMRELVESKLEKLVDEGILEQARKTDHLHRLERFRRLLEEGSPLLSQKLEEVLNSSSQISSLMLENRSGILTLARSLDYIADLEWKQARGECLLLQEIETLVTKRMRLIDLEVRIDHYLGELHASYDNEMQLKQRIRRLLSEVQWLASFESRRQNGATLNHVIFEKIATLQEKEKYLKVLFGAYRRRFSLPPEPLLIPLKWKTTSCTDFRDFSYSSFDALHYIPPSVSPPPKPRRNPETMSSPTMDLVNTADQNSNILNRDLDNEYMYRVYEQNYGRSLSPHDRQDSLASAEDLSIVPLDTNNSSSDSNRPMELTGSVQYKVALSKKQKTLKKEISGLQRQIKEIEGLEKRTGTLTTKQLQRIAKKGEKKARLASLRRHQQSNDPESQTVQMIQNLEKSHSSRFTQAEEKTGPVNNLGSGVAQSSVSTSSSIDSLPPLPSQLNNVQTRFVESKPRVSAHSYAGKAAHIPPTPKPLRKEYRRDKEVSSKQEEWPSTSSQARAPSTPVTKEAKTISYAEKLRQMSPKTPSKQQSHETNIVPKAQGESPSRSSEAKELNSDVAKEAPTISQPEKFGKIAHKPENSPAQQVLDAPSISNLQEWPTMSSQTEVSASNVNNWAPETSYAEMVAQEPPDPEALEERPGDSGSSSVQEEWPSISSQTEVLSSDVIDQTSEISKAEKNVQESISPKLESSKEPTVIKTPAPFPILSAMETQATAITNLKSSKKPTIAKIQDPFPIVVAMETQSVASDESESTSYADITSGLKKTTQDVKASLKVLKSKLPPPVYEIQEDSSSLNELQSSPVTKNESTSASNRTSKVSSSKNVFQEAGAPSSVARQSTSSIYVPPQRRRIPSSCSLKSSSSLQSGNTNVYIPPRRRRLSSTSDVEFILPSNSISLNKRRLSLGSMGAFSYNCKTHKPPSAGFPKSRPNHLNTESPKLSVVIEGNQEGSNRSISPELQDTNSKERTSPLQNPALNNNQLLFPPTEFPEGSTRRSSSTPPGLDAGDMDLRKNISRASSPGSTNLQLKRTRTLRRPEKRRALSSGSPISTQTSSLLVPAIAVPQRDIARNYKASSKASSRILSETDSSVGSASDTDSPFELPLPDDFDISFELEHPDEFDTSLHHPNLDDFLLSDGEDDVKKCRVLNSPDSFDLGILSDGSPDQDAINANADANADADADTNANANTIIPNNTPNIPEAQPSRISWANESEIIICWQCNGVGHVTYECPERVFNPLIQESNNSTPTTTSEHNTNQAIGIQDTSTLDQDTALNTSPPTTPTETKQTKEEEEEEDKTPLERNHPSPTHPPGAMRDDGSIVPFVAGDWKCGWKRCHYWNFAANSCCLRCGDRAAFILRPGVAGAGVGLDIDAGADTSAADSSDAAHGTI</sequence>
<feature type="compositionally biased region" description="Polar residues" evidence="6">
    <location>
        <begin position="1029"/>
        <end position="1059"/>
    </location>
</feature>
<organism evidence="9 10">
    <name type="scientific">Sclerotinia sclerotiorum (strain ATCC 18683 / 1980 / Ss-1)</name>
    <name type="common">White mold</name>
    <name type="synonym">Whetzelinia sclerotiorum</name>
    <dbReference type="NCBI Taxonomy" id="665079"/>
    <lineage>
        <taxon>Eukaryota</taxon>
        <taxon>Fungi</taxon>
        <taxon>Dikarya</taxon>
        <taxon>Ascomycota</taxon>
        <taxon>Pezizomycotina</taxon>
        <taxon>Leotiomycetes</taxon>
        <taxon>Helotiales</taxon>
        <taxon>Sclerotiniaceae</taxon>
        <taxon>Sclerotinia</taxon>
    </lineage>
</organism>
<feature type="region of interest" description="Disordered" evidence="6">
    <location>
        <begin position="1329"/>
        <end position="1433"/>
    </location>
</feature>
<feature type="compositionally biased region" description="Polar residues" evidence="6">
    <location>
        <begin position="163"/>
        <end position="200"/>
    </location>
</feature>
<dbReference type="GO" id="GO:0003676">
    <property type="term" value="F:nucleic acid binding"/>
    <property type="evidence" value="ECO:0007669"/>
    <property type="project" value="InterPro"/>
</dbReference>
<feature type="compositionally biased region" description="Low complexity" evidence="6">
    <location>
        <begin position="1656"/>
        <end position="1665"/>
    </location>
</feature>